<sequence length="544" mass="63053">MQKNSFFKSNRYYLLSAAIIYLLILIPSLYTPFQSDDYSYFLQGIDLVGRWNHYIGWSGRLVTDFTSSALLTLFPRWLYQSINAFVFLVLCISISLIPIALKEKNKSIKTPTIILWVVFFSYWLANPRLGETSFWLVGSANYLWPIMWAGIYICALLFVIRKEEVRGLDYLLIFVLGILAGCSNENTGVTVVFFTFITLIAEKNRKIILLGLIASLIGAAILILAPGNFIRQQYFTQWYDLSTFQQLGIHLLKRMPKGFAKYWYVIILFVILYGYIRKQAVELNKRAYYYILLFIVLSFFANLVLAKAPYMSGRNLNTGLFFLLPALAILCDELFVENNYINLKKVAIAYSLLFFIPSYLLFTNMMYQAYHQQEFREEIILNVKADGLKDVEIPEWYFTVRLKGSDKFDTFRSGAMSSYYGVDTIEWKPVNFNYAALRNGEYTLLDQWIDPNIKLKGIYKYRDYFFIPAPYFVLEFNQSLKALLQEGQSVVQLELNSSDGKSQIVELPIDAEVKLGNGYFYKIDDIDIPVDEIMSANLIERVMN</sequence>
<feature type="transmembrane region" description="Helical" evidence="1">
    <location>
        <begin position="207"/>
        <end position="225"/>
    </location>
</feature>
<feature type="transmembrane region" description="Helical" evidence="1">
    <location>
        <begin position="77"/>
        <end position="101"/>
    </location>
</feature>
<feature type="transmembrane region" description="Helical" evidence="1">
    <location>
        <begin position="318"/>
        <end position="336"/>
    </location>
</feature>
<keyword evidence="1" id="KW-0812">Transmembrane</keyword>
<feature type="transmembrane region" description="Helical" evidence="1">
    <location>
        <begin position="113"/>
        <end position="130"/>
    </location>
</feature>
<evidence type="ECO:0000256" key="1">
    <source>
        <dbReference type="SAM" id="Phobius"/>
    </source>
</evidence>
<organism evidence="2 3">
    <name type="scientific">Ignatzschineria cameli</name>
    <dbReference type="NCBI Taxonomy" id="2182793"/>
    <lineage>
        <taxon>Bacteria</taxon>
        <taxon>Pseudomonadati</taxon>
        <taxon>Pseudomonadota</taxon>
        <taxon>Gammaproteobacteria</taxon>
        <taxon>Cardiobacteriales</taxon>
        <taxon>Ignatzschineriaceae</taxon>
        <taxon>Ignatzschineria</taxon>
    </lineage>
</organism>
<dbReference type="Pfam" id="PF19528">
    <property type="entry name" value="DUF6056"/>
    <property type="match status" value="1"/>
</dbReference>
<dbReference type="RefSeq" id="WP_109202193.1">
    <property type="nucleotide sequence ID" value="NZ_QEWS01000018.1"/>
</dbReference>
<keyword evidence="1" id="KW-1133">Transmembrane helix</keyword>
<reference evidence="3" key="1">
    <citation type="submission" date="2018-05" db="EMBL/GenBank/DDBJ databases">
        <title>Ignatzschineria dubaiensis sp. nov., isolated from necrotic foot tissues of dromedaries (Camelus dromedarius) and associated maggots in Dubai, United Arab Emirates.</title>
        <authorList>
            <person name="Tsang C.C."/>
            <person name="Tang J.Y.M."/>
            <person name="Fong J.Y.H."/>
            <person name="Kinne J."/>
            <person name="Lee H.H."/>
            <person name="Joseph M."/>
            <person name="Jose S."/>
            <person name="Schuster R.K."/>
            <person name="Tang Y."/>
            <person name="Sivakumar S."/>
            <person name="Chen J.H.K."/>
            <person name="Teng J.L.L."/>
            <person name="Lau S.K.P."/>
            <person name="Wernery U."/>
            <person name="Woo P.C.Y."/>
        </authorList>
    </citation>
    <scope>NUCLEOTIDE SEQUENCE [LARGE SCALE GENOMIC DNA]</scope>
    <source>
        <strain evidence="3">UAE-HKU58</strain>
    </source>
</reference>
<name>A0ABX5KY93_9GAMM</name>
<feature type="transmembrane region" description="Helical" evidence="1">
    <location>
        <begin position="172"/>
        <end position="201"/>
    </location>
</feature>
<feature type="transmembrane region" description="Helical" evidence="1">
    <location>
        <begin position="12"/>
        <end position="30"/>
    </location>
</feature>
<feature type="transmembrane region" description="Helical" evidence="1">
    <location>
        <begin position="288"/>
        <end position="306"/>
    </location>
</feature>
<protein>
    <submittedName>
        <fullName evidence="2">Uncharacterized protein</fullName>
    </submittedName>
</protein>
<dbReference type="InterPro" id="IPR045691">
    <property type="entry name" value="DUF6056"/>
</dbReference>
<feature type="transmembrane region" description="Helical" evidence="1">
    <location>
        <begin position="142"/>
        <end position="160"/>
    </location>
</feature>
<dbReference type="Proteomes" id="UP000245217">
    <property type="component" value="Unassembled WGS sequence"/>
</dbReference>
<keyword evidence="1" id="KW-0472">Membrane</keyword>
<evidence type="ECO:0000313" key="3">
    <source>
        <dbReference type="Proteomes" id="UP000245217"/>
    </source>
</evidence>
<proteinExistence type="predicted"/>
<accession>A0ABX5KY93</accession>
<comment type="caution">
    <text evidence="2">The sequence shown here is derived from an EMBL/GenBank/DDBJ whole genome shotgun (WGS) entry which is preliminary data.</text>
</comment>
<feature type="transmembrane region" description="Helical" evidence="1">
    <location>
        <begin position="348"/>
        <end position="367"/>
    </location>
</feature>
<feature type="transmembrane region" description="Helical" evidence="1">
    <location>
        <begin position="259"/>
        <end position="276"/>
    </location>
</feature>
<gene>
    <name evidence="2" type="ORF">DC078_08905</name>
</gene>
<keyword evidence="3" id="KW-1185">Reference proteome</keyword>
<dbReference type="EMBL" id="QEWV01000010">
    <property type="protein sequence ID" value="PWD90195.1"/>
    <property type="molecule type" value="Genomic_DNA"/>
</dbReference>
<evidence type="ECO:0000313" key="2">
    <source>
        <dbReference type="EMBL" id="PWD90195.1"/>
    </source>
</evidence>